<feature type="compositionally biased region" description="Basic and acidic residues" evidence="1">
    <location>
        <begin position="133"/>
        <end position="149"/>
    </location>
</feature>
<accession>A0A9P7B4Q1</accession>
<feature type="region of interest" description="Disordered" evidence="1">
    <location>
        <begin position="127"/>
        <end position="151"/>
    </location>
</feature>
<evidence type="ECO:0000313" key="2">
    <source>
        <dbReference type="EMBL" id="KAG0658024.1"/>
    </source>
</evidence>
<dbReference type="Gene3D" id="3.40.630.30">
    <property type="match status" value="1"/>
</dbReference>
<dbReference type="EMBL" id="PUHQ01000072">
    <property type="protein sequence ID" value="KAG0658024.1"/>
    <property type="molecule type" value="Genomic_DNA"/>
</dbReference>
<dbReference type="InterPro" id="IPR016181">
    <property type="entry name" value="Acyl_CoA_acyltransferase"/>
</dbReference>
<keyword evidence="3" id="KW-1185">Reference proteome</keyword>
<dbReference type="OrthoDB" id="630895at2759"/>
<sequence>MSSTFLQLDLTEAQRDAISAHTPYRFHTIPVPPPPPAAAAEANHDHLVVEPYLPLPLTTSPPLILTPQRPTDVSRIVETLTDPAVGMQLIGPPWPFKAEDAHSWGESLRAQAEEVFRDLKARTEQLGEISTNENHEERGTERQEGEKATTRKRWPIPAPKIHSLRRADNGAWAGDFGVTRWQFDNVVDPEEKQRLIDENEAKEVFDPTITWTYGCKSQALLYLHPELHGKGLMSQVLESMLSTYFDDYLGANEVRGAAYASNPASLKTQERCGFVRFGAFMEDVSEGRGGGQKEVITLRRVNPRLQ</sequence>
<dbReference type="Proteomes" id="UP000777482">
    <property type="component" value="Unassembled WGS sequence"/>
</dbReference>
<proteinExistence type="predicted"/>
<protein>
    <recommendedName>
        <fullName evidence="4">N-acetyltransferase domain-containing protein</fullName>
    </recommendedName>
</protein>
<evidence type="ECO:0000313" key="3">
    <source>
        <dbReference type="Proteomes" id="UP000777482"/>
    </source>
</evidence>
<comment type="caution">
    <text evidence="2">The sequence shown here is derived from an EMBL/GenBank/DDBJ whole genome shotgun (WGS) entry which is preliminary data.</text>
</comment>
<dbReference type="AlphaFoldDB" id="A0A9P7B4Q1"/>
<gene>
    <name evidence="2" type="ORF">C6P46_006084</name>
</gene>
<dbReference type="SUPFAM" id="SSF55729">
    <property type="entry name" value="Acyl-CoA N-acyltransferases (Nat)"/>
    <property type="match status" value="1"/>
</dbReference>
<evidence type="ECO:0000256" key="1">
    <source>
        <dbReference type="SAM" id="MobiDB-lite"/>
    </source>
</evidence>
<evidence type="ECO:0008006" key="4">
    <source>
        <dbReference type="Google" id="ProtNLM"/>
    </source>
</evidence>
<organism evidence="2 3">
    <name type="scientific">Rhodotorula mucilaginosa</name>
    <name type="common">Yeast</name>
    <name type="synonym">Rhodotorula rubra</name>
    <dbReference type="NCBI Taxonomy" id="5537"/>
    <lineage>
        <taxon>Eukaryota</taxon>
        <taxon>Fungi</taxon>
        <taxon>Dikarya</taxon>
        <taxon>Basidiomycota</taxon>
        <taxon>Pucciniomycotina</taxon>
        <taxon>Microbotryomycetes</taxon>
        <taxon>Sporidiobolales</taxon>
        <taxon>Sporidiobolaceae</taxon>
        <taxon>Rhodotorula</taxon>
    </lineage>
</organism>
<reference evidence="2 3" key="1">
    <citation type="submission" date="2020-11" db="EMBL/GenBank/DDBJ databases">
        <title>Kefir isolates.</title>
        <authorList>
            <person name="Marcisauskas S."/>
            <person name="Kim Y."/>
            <person name="Blasche S."/>
        </authorList>
    </citation>
    <scope>NUCLEOTIDE SEQUENCE [LARGE SCALE GENOMIC DNA]</scope>
    <source>
        <strain evidence="2 3">KR</strain>
    </source>
</reference>
<dbReference type="PANTHER" id="PTHR43328:SF1">
    <property type="entry name" value="N-ACETYLTRANSFERASE DOMAIN-CONTAINING PROTEIN"/>
    <property type="match status" value="1"/>
</dbReference>
<name>A0A9P7B4Q1_RHOMI</name>
<dbReference type="PANTHER" id="PTHR43328">
    <property type="entry name" value="ACETYLTRANSFERASE-RELATED"/>
    <property type="match status" value="1"/>
</dbReference>